<accession>A0A813E8Z6</accession>
<feature type="region of interest" description="Disordered" evidence="1">
    <location>
        <begin position="97"/>
        <end position="124"/>
    </location>
</feature>
<keyword evidence="3" id="KW-1185">Reference proteome</keyword>
<proteinExistence type="predicted"/>
<protein>
    <submittedName>
        <fullName evidence="2">Uncharacterized protein</fullName>
    </submittedName>
</protein>
<evidence type="ECO:0000313" key="2">
    <source>
        <dbReference type="EMBL" id="CAE8597584.1"/>
    </source>
</evidence>
<evidence type="ECO:0000313" key="3">
    <source>
        <dbReference type="Proteomes" id="UP000654075"/>
    </source>
</evidence>
<dbReference type="EMBL" id="CAJNNV010009602">
    <property type="protein sequence ID" value="CAE8597584.1"/>
    <property type="molecule type" value="Genomic_DNA"/>
</dbReference>
<sequence>MAPRIVTDLSVSLTRSVPCPASSAVHGLCGGTALPVTRPPHASVPTSVAGAGMACAQLRVPTMEALTRLPFMCAPPSPAFCGVAFGHLRAALRVGGRRQSSRQAAKRSARRAFAAGRENGPQRPGRRVLRLCCKAADVPTSPCLSFDASRLRPQIQRGLQVESLGRGRHGGSSSRLSALSLASATGSSGAAGDAKSLNNDRHLGGLGLDYISSLTSSP</sequence>
<feature type="compositionally biased region" description="Basic residues" evidence="1">
    <location>
        <begin position="97"/>
        <end position="110"/>
    </location>
</feature>
<dbReference type="Proteomes" id="UP000654075">
    <property type="component" value="Unassembled WGS sequence"/>
</dbReference>
<organism evidence="2 3">
    <name type="scientific">Polarella glacialis</name>
    <name type="common">Dinoflagellate</name>
    <dbReference type="NCBI Taxonomy" id="89957"/>
    <lineage>
        <taxon>Eukaryota</taxon>
        <taxon>Sar</taxon>
        <taxon>Alveolata</taxon>
        <taxon>Dinophyceae</taxon>
        <taxon>Suessiales</taxon>
        <taxon>Suessiaceae</taxon>
        <taxon>Polarella</taxon>
    </lineage>
</organism>
<comment type="caution">
    <text evidence="2">The sequence shown here is derived from an EMBL/GenBank/DDBJ whole genome shotgun (WGS) entry which is preliminary data.</text>
</comment>
<dbReference type="AlphaFoldDB" id="A0A813E8Z6"/>
<reference evidence="2" key="1">
    <citation type="submission" date="2021-02" db="EMBL/GenBank/DDBJ databases">
        <authorList>
            <person name="Dougan E. K."/>
            <person name="Rhodes N."/>
            <person name="Thang M."/>
            <person name="Chan C."/>
        </authorList>
    </citation>
    <scope>NUCLEOTIDE SEQUENCE</scope>
</reference>
<name>A0A813E8Z6_POLGL</name>
<evidence type="ECO:0000256" key="1">
    <source>
        <dbReference type="SAM" id="MobiDB-lite"/>
    </source>
</evidence>
<gene>
    <name evidence="2" type="ORF">PGLA1383_LOCUS16022</name>
</gene>